<organism evidence="2 3">
    <name type="scientific">Candidatus Thermoflexus japonica</name>
    <dbReference type="NCBI Taxonomy" id="2035417"/>
    <lineage>
        <taxon>Bacteria</taxon>
        <taxon>Bacillati</taxon>
        <taxon>Chloroflexota</taxon>
        <taxon>Thermoflexia</taxon>
        <taxon>Thermoflexales</taxon>
        <taxon>Thermoflexaceae</taxon>
        <taxon>Thermoflexus</taxon>
    </lineage>
</organism>
<feature type="transmembrane region" description="Helical" evidence="1">
    <location>
        <begin position="39"/>
        <end position="58"/>
    </location>
</feature>
<dbReference type="InterPro" id="IPR058303">
    <property type="entry name" value="DUF7990"/>
</dbReference>
<dbReference type="Pfam" id="PF25952">
    <property type="entry name" value="DUF7990"/>
    <property type="match status" value="1"/>
</dbReference>
<sequence>MRWEPVRRLGRAIGEILYGMALHDMVRANLRQRGSMEHLFLLITFGDLVGVPIIPPYYCMRLLPFIVPQIHSWRRRLLRERDLTDMLF</sequence>
<reference evidence="3" key="1">
    <citation type="submission" date="2017-09" db="EMBL/GenBank/DDBJ databases">
        <title>Metaegenomics of thermophilic ammonia-oxidizing enrichment culture.</title>
        <authorList>
            <person name="Kato S."/>
            <person name="Suzuki K."/>
        </authorList>
    </citation>
    <scope>NUCLEOTIDE SEQUENCE [LARGE SCALE GENOMIC DNA]</scope>
</reference>
<keyword evidence="1" id="KW-1133">Transmembrane helix</keyword>
<proteinExistence type="predicted"/>
<dbReference type="EMBL" id="BEHY01000011">
    <property type="protein sequence ID" value="GBD08528.1"/>
    <property type="molecule type" value="Genomic_DNA"/>
</dbReference>
<name>A0A2H5Y5C4_9CHLR</name>
<protein>
    <submittedName>
        <fullName evidence="2">Uncharacterized protein</fullName>
    </submittedName>
</protein>
<gene>
    <name evidence="2" type="ORF">HRbin22_00768</name>
</gene>
<accession>A0A2H5Y5C4</accession>
<evidence type="ECO:0000313" key="3">
    <source>
        <dbReference type="Proteomes" id="UP000236642"/>
    </source>
</evidence>
<keyword evidence="1" id="KW-0812">Transmembrane</keyword>
<evidence type="ECO:0000313" key="2">
    <source>
        <dbReference type="EMBL" id="GBD08528.1"/>
    </source>
</evidence>
<comment type="caution">
    <text evidence="2">The sequence shown here is derived from an EMBL/GenBank/DDBJ whole genome shotgun (WGS) entry which is preliminary data.</text>
</comment>
<dbReference type="Proteomes" id="UP000236642">
    <property type="component" value="Unassembled WGS sequence"/>
</dbReference>
<dbReference type="AlphaFoldDB" id="A0A2H5Y5C4"/>
<evidence type="ECO:0000256" key="1">
    <source>
        <dbReference type="SAM" id="Phobius"/>
    </source>
</evidence>
<keyword evidence="1" id="KW-0472">Membrane</keyword>